<keyword evidence="3" id="KW-1185">Reference proteome</keyword>
<dbReference type="AlphaFoldDB" id="A0A409V6C9"/>
<feature type="region of interest" description="Disordered" evidence="1">
    <location>
        <begin position="1"/>
        <end position="29"/>
    </location>
</feature>
<evidence type="ECO:0000256" key="1">
    <source>
        <dbReference type="SAM" id="MobiDB-lite"/>
    </source>
</evidence>
<evidence type="ECO:0000313" key="2">
    <source>
        <dbReference type="EMBL" id="OPL20193.1"/>
    </source>
</evidence>
<protein>
    <submittedName>
        <fullName evidence="2">Uncharacterized protein</fullName>
    </submittedName>
</protein>
<reference evidence="2 3" key="1">
    <citation type="journal article" date="2016" name="PLoS ONE">
        <title>A First Insight into the Genome of the Filter-Feeder Mussel Mytilus galloprovincialis.</title>
        <authorList>
            <person name="Murgarella M."/>
            <person name="Puiu D."/>
            <person name="Novoa B."/>
            <person name="Figueras A."/>
            <person name="Posada D."/>
            <person name="Canchaya C."/>
        </authorList>
    </citation>
    <scope>NUCLEOTIDE SEQUENCE [LARGE SCALE GENOMIC DNA]</scope>
    <source>
        <tissue evidence="2">Muscle</tissue>
    </source>
</reference>
<sequence length="141" mass="15588">MTNRRDMITLTKRMNSGGSRNNSEDTKDVGTQVVDHDVLIPPLPFDLDTVEKLIQDTGVKALESKPLDNLQTCLSLQKQMDVHTLSIETSTDSWSVVENQVQELRKVVKTITETANNTMTTTSISAAAVDPDHMTNGVFNI</sequence>
<proteinExistence type="predicted"/>
<evidence type="ECO:0000313" key="3">
    <source>
        <dbReference type="Proteomes" id="UP000266721"/>
    </source>
</evidence>
<name>A0A409V6C9_MYTGA</name>
<gene>
    <name evidence="2" type="ORF">AM593_03394</name>
</gene>
<dbReference type="Proteomes" id="UP000266721">
    <property type="component" value="Unassembled WGS sequence"/>
</dbReference>
<dbReference type="SMR" id="A0A409V6C9"/>
<accession>A0A409V6C9</accession>
<feature type="non-terminal residue" evidence="2">
    <location>
        <position position="1"/>
    </location>
</feature>
<organism evidence="2 3">
    <name type="scientific">Mytilus galloprovincialis</name>
    <name type="common">Mediterranean mussel</name>
    <dbReference type="NCBI Taxonomy" id="29158"/>
    <lineage>
        <taxon>Eukaryota</taxon>
        <taxon>Metazoa</taxon>
        <taxon>Spiralia</taxon>
        <taxon>Lophotrochozoa</taxon>
        <taxon>Mollusca</taxon>
        <taxon>Bivalvia</taxon>
        <taxon>Autobranchia</taxon>
        <taxon>Pteriomorphia</taxon>
        <taxon>Mytilida</taxon>
        <taxon>Mytiloidea</taxon>
        <taxon>Mytilidae</taxon>
        <taxon>Mytilinae</taxon>
        <taxon>Mytilus</taxon>
    </lineage>
</organism>
<dbReference type="EMBL" id="KV617551">
    <property type="protein sequence ID" value="OPL20193.1"/>
    <property type="molecule type" value="Genomic_DNA"/>
</dbReference>
<feature type="compositionally biased region" description="Polar residues" evidence="1">
    <location>
        <begin position="12"/>
        <end position="21"/>
    </location>
</feature>